<accession>A0A399SE23</accession>
<evidence type="ECO:0000313" key="3">
    <source>
        <dbReference type="Proteomes" id="UP000266005"/>
    </source>
</evidence>
<dbReference type="Proteomes" id="UP000266005">
    <property type="component" value="Unassembled WGS sequence"/>
</dbReference>
<dbReference type="EMBL" id="QWGE01000001">
    <property type="protein sequence ID" value="RIJ42336.1"/>
    <property type="molecule type" value="Genomic_DNA"/>
</dbReference>
<dbReference type="RefSeq" id="WP_119430220.1">
    <property type="nucleotide sequence ID" value="NZ_QWGE01000001.1"/>
</dbReference>
<sequence>MKAILFLLILLLTISYAQSQGVDEDLEKIARSMRMVYLDLDSLSEAHADSLIADKGVEHVIIFKSGNVGIDFPY</sequence>
<evidence type="ECO:0000256" key="1">
    <source>
        <dbReference type="SAM" id="SignalP"/>
    </source>
</evidence>
<proteinExistence type="predicted"/>
<keyword evidence="1" id="KW-0732">Signal</keyword>
<feature type="chain" id="PRO_5017404612" description="DUF4252 domain-containing protein" evidence="1">
    <location>
        <begin position="20"/>
        <end position="74"/>
    </location>
</feature>
<dbReference type="AlphaFoldDB" id="A0A399SE23"/>
<protein>
    <recommendedName>
        <fullName evidence="4">DUF4252 domain-containing protein</fullName>
    </recommendedName>
</protein>
<organism evidence="2 3">
    <name type="scientific">Pontibacter oryzae</name>
    <dbReference type="NCBI Taxonomy" id="2304593"/>
    <lineage>
        <taxon>Bacteria</taxon>
        <taxon>Pseudomonadati</taxon>
        <taxon>Bacteroidota</taxon>
        <taxon>Cytophagia</taxon>
        <taxon>Cytophagales</taxon>
        <taxon>Hymenobacteraceae</taxon>
        <taxon>Pontibacter</taxon>
    </lineage>
</organism>
<reference evidence="3" key="1">
    <citation type="submission" date="2018-08" db="EMBL/GenBank/DDBJ databases">
        <title>Mucilaginibacter sp. MYSH2.</title>
        <authorList>
            <person name="Seo T."/>
        </authorList>
    </citation>
    <scope>NUCLEOTIDE SEQUENCE [LARGE SCALE GENOMIC DNA]</scope>
    <source>
        <strain evidence="3">KIRAN</strain>
    </source>
</reference>
<comment type="caution">
    <text evidence="2">The sequence shown here is derived from an EMBL/GenBank/DDBJ whole genome shotgun (WGS) entry which is preliminary data.</text>
</comment>
<evidence type="ECO:0008006" key="4">
    <source>
        <dbReference type="Google" id="ProtNLM"/>
    </source>
</evidence>
<gene>
    <name evidence="2" type="ORF">D1627_00220</name>
</gene>
<evidence type="ECO:0000313" key="2">
    <source>
        <dbReference type="EMBL" id="RIJ42336.1"/>
    </source>
</evidence>
<feature type="signal peptide" evidence="1">
    <location>
        <begin position="1"/>
        <end position="19"/>
    </location>
</feature>
<keyword evidence="3" id="KW-1185">Reference proteome</keyword>
<name>A0A399SE23_9BACT</name>